<dbReference type="AlphaFoldDB" id="A0A6A5K2V5"/>
<accession>A0A6A5K2V5</accession>
<organism evidence="1 2">
    <name type="scientific">Decorospora gaudefroyi</name>
    <dbReference type="NCBI Taxonomy" id="184978"/>
    <lineage>
        <taxon>Eukaryota</taxon>
        <taxon>Fungi</taxon>
        <taxon>Dikarya</taxon>
        <taxon>Ascomycota</taxon>
        <taxon>Pezizomycotina</taxon>
        <taxon>Dothideomycetes</taxon>
        <taxon>Pleosporomycetidae</taxon>
        <taxon>Pleosporales</taxon>
        <taxon>Pleosporineae</taxon>
        <taxon>Pleosporaceae</taxon>
        <taxon>Decorospora</taxon>
    </lineage>
</organism>
<keyword evidence="2" id="KW-1185">Reference proteome</keyword>
<dbReference type="OrthoDB" id="3838324at2759"/>
<dbReference type="Proteomes" id="UP000800040">
    <property type="component" value="Unassembled WGS sequence"/>
</dbReference>
<name>A0A6A5K2V5_9PLEO</name>
<gene>
    <name evidence="1" type="ORF">BDW02DRAFT_574467</name>
</gene>
<protein>
    <submittedName>
        <fullName evidence="1">Uncharacterized protein</fullName>
    </submittedName>
</protein>
<sequence length="442" mass="51085">MVDGFTVAGLAGQSVSLTLDCLKIVKRYAETVKHAREETEKVILNVQRLKRSFDFLRRTLLELRHTNLDGLQHELRLDHFKSNMEELLTFMETLFDKPSSMSFWTKLSYPLKKRKIDGILRILQVSQDQAIDVIQLVNIRFSIRNAKAVESLTDSLQKYTPLEVAFNDMQIVAEGDQMSEKSKQPKIIRTWLGQVDMESRSDAYNALRHRLADCAYCGDWEGLWNVLNDAAEKFGENWVNAVRPRKLYDVEEMSFYTPLHQMVFNHASAAAVKKLLDMGASNLLRERGRDITERANNLPLEMAYDREMTYLYDLLTPKIRSPLSIPVLRALESRFHQLIREDLRDFVYNSKLALPELVVCTELRDEYISFPIYIDGAKKGYKFQLDRRELLVMRVNIPNDRDQSYLRISEDQVLSIAEPLVFASNAEPDEDDSGLSVEMDGV</sequence>
<dbReference type="EMBL" id="ML975485">
    <property type="protein sequence ID" value="KAF1828907.1"/>
    <property type="molecule type" value="Genomic_DNA"/>
</dbReference>
<proteinExistence type="predicted"/>
<evidence type="ECO:0000313" key="1">
    <source>
        <dbReference type="EMBL" id="KAF1828907.1"/>
    </source>
</evidence>
<reference evidence="1" key="1">
    <citation type="submission" date="2020-01" db="EMBL/GenBank/DDBJ databases">
        <authorList>
            <consortium name="DOE Joint Genome Institute"/>
            <person name="Haridas S."/>
            <person name="Albert R."/>
            <person name="Binder M."/>
            <person name="Bloem J."/>
            <person name="Labutti K."/>
            <person name="Salamov A."/>
            <person name="Andreopoulos B."/>
            <person name="Baker S.E."/>
            <person name="Barry K."/>
            <person name="Bills G."/>
            <person name="Bluhm B.H."/>
            <person name="Cannon C."/>
            <person name="Castanera R."/>
            <person name="Culley D.E."/>
            <person name="Daum C."/>
            <person name="Ezra D."/>
            <person name="Gonzalez J.B."/>
            <person name="Henrissat B."/>
            <person name="Kuo A."/>
            <person name="Liang C."/>
            <person name="Lipzen A."/>
            <person name="Lutzoni F."/>
            <person name="Magnuson J."/>
            <person name="Mondo S."/>
            <person name="Nolan M."/>
            <person name="Ohm R."/>
            <person name="Pangilinan J."/>
            <person name="Park H.-J."/>
            <person name="Ramirez L."/>
            <person name="Alfaro M."/>
            <person name="Sun H."/>
            <person name="Tritt A."/>
            <person name="Yoshinaga Y."/>
            <person name="Zwiers L.-H."/>
            <person name="Turgeon B.G."/>
            <person name="Goodwin S.B."/>
            <person name="Spatafora J.W."/>
            <person name="Crous P.W."/>
            <person name="Grigoriev I.V."/>
        </authorList>
    </citation>
    <scope>NUCLEOTIDE SEQUENCE</scope>
    <source>
        <strain evidence="1">P77</strain>
    </source>
</reference>
<evidence type="ECO:0000313" key="2">
    <source>
        <dbReference type="Proteomes" id="UP000800040"/>
    </source>
</evidence>